<organism evidence="1 2">
    <name type="scientific">Rhizopogon vesiculosus</name>
    <dbReference type="NCBI Taxonomy" id="180088"/>
    <lineage>
        <taxon>Eukaryota</taxon>
        <taxon>Fungi</taxon>
        <taxon>Dikarya</taxon>
        <taxon>Basidiomycota</taxon>
        <taxon>Agaricomycotina</taxon>
        <taxon>Agaricomycetes</taxon>
        <taxon>Agaricomycetidae</taxon>
        <taxon>Boletales</taxon>
        <taxon>Suillineae</taxon>
        <taxon>Rhizopogonaceae</taxon>
        <taxon>Rhizopogon</taxon>
    </lineage>
</organism>
<dbReference type="AlphaFoldDB" id="A0A1J8PP96"/>
<dbReference type="Proteomes" id="UP000183567">
    <property type="component" value="Unassembled WGS sequence"/>
</dbReference>
<gene>
    <name evidence="1" type="ORF">AZE42_12400</name>
</gene>
<name>A0A1J8PP96_9AGAM</name>
<dbReference type="EMBL" id="LVVM01005382">
    <property type="protein sequence ID" value="OJA10733.1"/>
    <property type="molecule type" value="Genomic_DNA"/>
</dbReference>
<evidence type="ECO:0000313" key="2">
    <source>
        <dbReference type="Proteomes" id="UP000183567"/>
    </source>
</evidence>
<reference evidence="1 2" key="1">
    <citation type="submission" date="2016-03" db="EMBL/GenBank/DDBJ databases">
        <title>Comparative genomics of the ectomycorrhizal sister species Rhizopogon vinicolor and Rhizopogon vesiculosus (Basidiomycota: Boletales) reveals a divergence of the mating type B locus.</title>
        <authorList>
            <person name="Mujic A.B."/>
            <person name="Kuo A."/>
            <person name="Tritt A."/>
            <person name="Lipzen A."/>
            <person name="Chen C."/>
            <person name="Johnson J."/>
            <person name="Sharma A."/>
            <person name="Barry K."/>
            <person name="Grigoriev I.V."/>
            <person name="Spatafora J.W."/>
        </authorList>
    </citation>
    <scope>NUCLEOTIDE SEQUENCE [LARGE SCALE GENOMIC DNA]</scope>
    <source>
        <strain evidence="1 2">AM-OR11-056</strain>
    </source>
</reference>
<comment type="caution">
    <text evidence="1">The sequence shown here is derived from an EMBL/GenBank/DDBJ whole genome shotgun (WGS) entry which is preliminary data.</text>
</comment>
<sequence length="104" mass="11599">MPKRELHTHLFFHISQRSQPTRIGSNLAGIPFLNSAFSPPLQDLLKKTAPLSPSTSPEGYFQGNGGDFRGTRLRRYVKDSGGVQAKFCLQARPPKLLLSMYVVQ</sequence>
<evidence type="ECO:0000313" key="1">
    <source>
        <dbReference type="EMBL" id="OJA10733.1"/>
    </source>
</evidence>
<accession>A0A1J8PP96</accession>
<protein>
    <submittedName>
        <fullName evidence="1">Uncharacterized protein</fullName>
    </submittedName>
</protein>
<keyword evidence="2" id="KW-1185">Reference proteome</keyword>
<proteinExistence type="predicted"/>